<accession>A0A2N5VDZ6</accession>
<feature type="compositionally biased region" description="Basic residues" evidence="3">
    <location>
        <begin position="9"/>
        <end position="20"/>
    </location>
</feature>
<dbReference type="OrthoDB" id="3362851at2759"/>
<feature type="region of interest" description="Disordered" evidence="3">
    <location>
        <begin position="1"/>
        <end position="20"/>
    </location>
</feature>
<evidence type="ECO:0000313" key="6">
    <source>
        <dbReference type="EMBL" id="PLW31730.1"/>
    </source>
</evidence>
<comment type="caution">
    <text evidence="7">The sequence shown here is derived from an EMBL/GenBank/DDBJ whole genome shotgun (WGS) entry which is preliminary data.</text>
</comment>
<dbReference type="GO" id="GO:0006351">
    <property type="term" value="P:DNA-templated transcription"/>
    <property type="evidence" value="ECO:0007669"/>
    <property type="project" value="InterPro"/>
</dbReference>
<feature type="region of interest" description="Disordered" evidence="3">
    <location>
        <begin position="685"/>
        <end position="740"/>
    </location>
</feature>
<comment type="subcellular location">
    <subcellularLocation>
        <location evidence="1">Nucleus</location>
    </subcellularLocation>
</comment>
<feature type="region of interest" description="Disordered" evidence="3">
    <location>
        <begin position="873"/>
        <end position="942"/>
    </location>
</feature>
<dbReference type="CDD" id="cd12148">
    <property type="entry name" value="fungal_TF_MHR"/>
    <property type="match status" value="1"/>
</dbReference>
<feature type="compositionally biased region" description="Basic residues" evidence="3">
    <location>
        <begin position="839"/>
        <end position="849"/>
    </location>
</feature>
<sequence length="942" mass="105233">MPKELAKPKQTRKRIPRTKRKQKCDSLKPCAVCKLRGEADLCDYSGAQPTRVLDEEDEATNQVSAEELKILRQQVDDLEHAVTLVVNRSPSGTSPQLSNNDVTHRLAIDMDELNLSNILSSFLMSKMVPSEFTQEFPIIQKVRRQCRLDQNLPPASNINLYAASGLSTYFGNQLNHNHYTELRNRLPSQQQSTVFLATYMKEFEWYHSCFNTSAYSIALQSLYAASTSGSEIEKDLQARFVTMATSFAIARSAIIKLSSQSLIELNLPIEPADRLELSKKWLDMSVACLKCADFEVNPQLESIGCLIILLEATWFDVIVGGLEDLAMLFDLKSKAIHLAFDLSLHRDPSHRDPTGTIHVNPTIARERRMVWWALLSLDNLYSSLTGRMSSIIGLEAVDVFLPALSTTAYPDEVHEGCEQGCTTSTPATGIKPRLLLGYVGHEICRLPLQRTPLPTINDIHQAHRDLVSLEVQLPDSYKLHTINGHCIDRARLPKCSKARRDAIYFYMRYHYLFVKLHSPLHFIKKGDDMSDSETQHPYHRWAVVDHALLLLEVRNIGNFSPDYIYGNSMIIEASFSLALDYLYDPKSEVSNVIKSELQNYCKFLQNSKVWLMKRGLNILQCLMATWGSSPPNGTISWFSAHKPTFPPCSMIQGPYHQPLDVNSLPGTGGAPNQLEQLNQSEPMQAFDSPEHFSGGPRAPNHPSWPLPGTLAGSQSPPAPLSAHSISSHYQHPGPHHSQLADYNSCIAENPNAFSQFNQPAHSQAMAAHPDPFHQFPIMPPGSARGPAEGRYESSENHAPPGLHTNANVGGDKGMDIGDFLSGVNGSHPGSAASGPPRSHGGHHHTLAQRHRPDLASTLLSSIPPANHAIHSHHQISPTHHYQSSHQHHNHHQQPMDQFSSHHPGPPLNLQQQQQQQIHHQSQPQPQQQQHQHPSYSPTHTKW</sequence>
<dbReference type="GO" id="GO:0005634">
    <property type="term" value="C:nucleus"/>
    <property type="evidence" value="ECO:0007669"/>
    <property type="project" value="UniProtKB-SubCell"/>
</dbReference>
<dbReference type="InterPro" id="IPR007219">
    <property type="entry name" value="XnlR_reg_dom"/>
</dbReference>
<dbReference type="InterPro" id="IPR050613">
    <property type="entry name" value="Sec_Metabolite_Reg"/>
</dbReference>
<evidence type="ECO:0000256" key="2">
    <source>
        <dbReference type="ARBA" id="ARBA00023242"/>
    </source>
</evidence>
<dbReference type="EMBL" id="PGCJ01000964">
    <property type="protein sequence ID" value="PLW12987.1"/>
    <property type="molecule type" value="Genomic_DNA"/>
</dbReference>
<dbReference type="GO" id="GO:0008270">
    <property type="term" value="F:zinc ion binding"/>
    <property type="evidence" value="ECO:0007669"/>
    <property type="project" value="InterPro"/>
</dbReference>
<dbReference type="Pfam" id="PF04082">
    <property type="entry name" value="Fungal_trans"/>
    <property type="match status" value="1"/>
</dbReference>
<dbReference type="AlphaFoldDB" id="A0A2N5VDZ6"/>
<dbReference type="PANTHER" id="PTHR31001:SF89">
    <property type="entry name" value="ZN(2)-C6 FUNGAL-TYPE DOMAIN-CONTAINING PROTEIN"/>
    <property type="match status" value="1"/>
</dbReference>
<gene>
    <name evidence="5" type="ORF">PCANC_20935</name>
    <name evidence="6" type="ORF">PCANC_22502</name>
    <name evidence="7" type="ORF">PCASD_03264</name>
</gene>
<feature type="region of interest" description="Disordered" evidence="3">
    <location>
        <begin position="779"/>
        <end position="849"/>
    </location>
</feature>
<reference evidence="8 9" key="1">
    <citation type="submission" date="2017-11" db="EMBL/GenBank/DDBJ databases">
        <title>De novo assembly and phasing of dikaryotic genomes from two isolates of Puccinia coronata f. sp. avenae, the causal agent of oat crown rust.</title>
        <authorList>
            <person name="Miller M.E."/>
            <person name="Zhang Y."/>
            <person name="Omidvar V."/>
            <person name="Sperschneider J."/>
            <person name="Schwessinger B."/>
            <person name="Raley C."/>
            <person name="Palmer J.M."/>
            <person name="Garnica D."/>
            <person name="Upadhyaya N."/>
            <person name="Rathjen J."/>
            <person name="Taylor J.M."/>
            <person name="Park R.F."/>
            <person name="Dodds P.N."/>
            <person name="Hirsch C.D."/>
            <person name="Kianian S.F."/>
            <person name="Figueroa M."/>
        </authorList>
    </citation>
    <scope>NUCLEOTIDE SEQUENCE [LARGE SCALE GENOMIC DNA]</scope>
    <source>
        <strain evidence="5">12NC29</strain>
        <strain evidence="7">12SD80</strain>
    </source>
</reference>
<evidence type="ECO:0000256" key="1">
    <source>
        <dbReference type="ARBA" id="ARBA00004123"/>
    </source>
</evidence>
<evidence type="ECO:0000259" key="4">
    <source>
        <dbReference type="SMART" id="SM00906"/>
    </source>
</evidence>
<feature type="domain" description="Xylanolytic transcriptional activator regulatory" evidence="4">
    <location>
        <begin position="328"/>
        <end position="408"/>
    </location>
</feature>
<keyword evidence="8" id="KW-1185">Reference proteome</keyword>
<name>A0A2N5VDZ6_9BASI</name>
<evidence type="ECO:0000256" key="3">
    <source>
        <dbReference type="SAM" id="MobiDB-lite"/>
    </source>
</evidence>
<proteinExistence type="predicted"/>
<evidence type="ECO:0000313" key="8">
    <source>
        <dbReference type="Proteomes" id="UP000235388"/>
    </source>
</evidence>
<feature type="compositionally biased region" description="Low complexity" evidence="3">
    <location>
        <begin position="907"/>
        <end position="933"/>
    </location>
</feature>
<dbReference type="EMBL" id="PGCJ01000341">
    <property type="protein sequence ID" value="PLW31730.1"/>
    <property type="molecule type" value="Genomic_DNA"/>
</dbReference>
<dbReference type="EMBL" id="PGCI01000025">
    <property type="protein sequence ID" value="PLW48215.1"/>
    <property type="molecule type" value="Genomic_DNA"/>
</dbReference>
<evidence type="ECO:0000313" key="5">
    <source>
        <dbReference type="EMBL" id="PLW12987.1"/>
    </source>
</evidence>
<dbReference type="SMART" id="SM00906">
    <property type="entry name" value="Fungal_trans"/>
    <property type="match status" value="1"/>
</dbReference>
<dbReference type="GO" id="GO:0003677">
    <property type="term" value="F:DNA binding"/>
    <property type="evidence" value="ECO:0007669"/>
    <property type="project" value="InterPro"/>
</dbReference>
<dbReference type="Proteomes" id="UP000235392">
    <property type="component" value="Unassembled WGS sequence"/>
</dbReference>
<dbReference type="STRING" id="200324.A0A2N5VDZ6"/>
<dbReference type="PANTHER" id="PTHR31001">
    <property type="entry name" value="UNCHARACTERIZED TRANSCRIPTIONAL REGULATORY PROTEIN"/>
    <property type="match status" value="1"/>
</dbReference>
<organism evidence="7 9">
    <name type="scientific">Puccinia coronata f. sp. avenae</name>
    <dbReference type="NCBI Taxonomy" id="200324"/>
    <lineage>
        <taxon>Eukaryota</taxon>
        <taxon>Fungi</taxon>
        <taxon>Dikarya</taxon>
        <taxon>Basidiomycota</taxon>
        <taxon>Pucciniomycotina</taxon>
        <taxon>Pucciniomycetes</taxon>
        <taxon>Pucciniales</taxon>
        <taxon>Pucciniaceae</taxon>
        <taxon>Puccinia</taxon>
    </lineage>
</organism>
<evidence type="ECO:0000313" key="9">
    <source>
        <dbReference type="Proteomes" id="UP000235392"/>
    </source>
</evidence>
<evidence type="ECO:0000313" key="7">
    <source>
        <dbReference type="EMBL" id="PLW48215.1"/>
    </source>
</evidence>
<keyword evidence="2" id="KW-0539">Nucleus</keyword>
<protein>
    <recommendedName>
        <fullName evidence="4">Xylanolytic transcriptional activator regulatory domain-containing protein</fullName>
    </recommendedName>
</protein>
<dbReference type="Proteomes" id="UP000235388">
    <property type="component" value="Unassembled WGS sequence"/>
</dbReference>